<evidence type="ECO:0000256" key="9">
    <source>
        <dbReference type="HAMAP-Rule" id="MF_02075"/>
    </source>
</evidence>
<dbReference type="CDD" id="cd00776">
    <property type="entry name" value="AsxRS_core"/>
    <property type="match status" value="1"/>
</dbReference>
<evidence type="ECO:0000256" key="8">
    <source>
        <dbReference type="ARBA" id="ARBA00023146"/>
    </source>
</evidence>
<feature type="domain" description="Aminoacyl-transfer RNA synthetases class-II family profile" evidence="10">
    <location>
        <begin position="128"/>
        <end position="427"/>
    </location>
</feature>
<dbReference type="Pfam" id="PF00152">
    <property type="entry name" value="tRNA-synt_2"/>
    <property type="match status" value="1"/>
</dbReference>
<dbReference type="GO" id="GO:0004815">
    <property type="term" value="F:aspartate-tRNA ligase activity"/>
    <property type="evidence" value="ECO:0007669"/>
    <property type="project" value="UniProtKB-UniRule"/>
</dbReference>
<dbReference type="InterPro" id="IPR006195">
    <property type="entry name" value="aa-tRNA-synth_II"/>
</dbReference>
<dbReference type="Gene3D" id="3.30.930.10">
    <property type="entry name" value="Bira Bifunctional Protein, Domain 2"/>
    <property type="match status" value="1"/>
</dbReference>
<dbReference type="InterPro" id="IPR004523">
    <property type="entry name" value="Asp-tRNA_synthase_2"/>
</dbReference>
<dbReference type="EC" id="6.1.1.12" evidence="9"/>
<organism evidence="11 12">
    <name type="scientific">Clostridium fungisolvens</name>
    <dbReference type="NCBI Taxonomy" id="1604897"/>
    <lineage>
        <taxon>Bacteria</taxon>
        <taxon>Bacillati</taxon>
        <taxon>Bacillota</taxon>
        <taxon>Clostridia</taxon>
        <taxon>Eubacteriales</taxon>
        <taxon>Clostridiaceae</taxon>
        <taxon>Clostridium</taxon>
    </lineage>
</organism>
<feature type="binding site" evidence="9">
    <location>
        <position position="353"/>
    </location>
    <ligand>
        <name>L-aspartate</name>
        <dbReference type="ChEBI" id="CHEBI:29991"/>
    </ligand>
</feature>
<comment type="caution">
    <text evidence="9">Lacks conserved residue(s) required for the propagation of feature annotation.</text>
</comment>
<dbReference type="PANTHER" id="PTHR43450">
    <property type="entry name" value="ASPARTYL-TRNA SYNTHETASE"/>
    <property type="match status" value="1"/>
</dbReference>
<gene>
    <name evidence="9" type="primary">aspS</name>
    <name evidence="11" type="ORF">bsdtw1_00076</name>
</gene>
<dbReference type="GO" id="GO:0017101">
    <property type="term" value="C:aminoacyl-tRNA synthetase multienzyme complex"/>
    <property type="evidence" value="ECO:0007669"/>
    <property type="project" value="TreeGrafter"/>
</dbReference>
<dbReference type="InterPro" id="IPR004364">
    <property type="entry name" value="Aa-tRNA-synt_II"/>
</dbReference>
<dbReference type="InterPro" id="IPR045864">
    <property type="entry name" value="aa-tRNA-synth_II/BPL/LPL"/>
</dbReference>
<comment type="caution">
    <text evidence="11">The sequence shown here is derived from an EMBL/GenBank/DDBJ whole genome shotgun (WGS) entry which is preliminary data.</text>
</comment>
<proteinExistence type="inferred from homology"/>
<dbReference type="GO" id="GO:0016740">
    <property type="term" value="F:transferase activity"/>
    <property type="evidence" value="ECO:0007669"/>
    <property type="project" value="UniProtKB-ARBA"/>
</dbReference>
<evidence type="ECO:0000256" key="2">
    <source>
        <dbReference type="ARBA" id="ARBA00005312"/>
    </source>
</evidence>
<comment type="subunit">
    <text evidence="9">Homodimer.</text>
</comment>
<evidence type="ECO:0000313" key="11">
    <source>
        <dbReference type="EMBL" id="GFP74038.1"/>
    </source>
</evidence>
<feature type="binding site" evidence="9">
    <location>
        <position position="161"/>
    </location>
    <ligand>
        <name>L-aspartate</name>
        <dbReference type="ChEBI" id="CHEBI:29991"/>
    </ligand>
</feature>
<dbReference type="Gene3D" id="2.40.50.140">
    <property type="entry name" value="Nucleic acid-binding proteins"/>
    <property type="match status" value="1"/>
</dbReference>
<evidence type="ECO:0000256" key="3">
    <source>
        <dbReference type="ARBA" id="ARBA00022490"/>
    </source>
</evidence>
<dbReference type="GO" id="GO:0006422">
    <property type="term" value="P:aspartyl-tRNA aminoacylation"/>
    <property type="evidence" value="ECO:0007669"/>
    <property type="project" value="UniProtKB-UniRule"/>
</dbReference>
<evidence type="ECO:0000256" key="6">
    <source>
        <dbReference type="ARBA" id="ARBA00022840"/>
    </source>
</evidence>
<comment type="similarity">
    <text evidence="2 9">Belongs to the class-II aminoacyl-tRNA synthetase family. Type 2 subfamily.</text>
</comment>
<feature type="binding site" evidence="9">
    <location>
        <begin position="398"/>
        <end position="401"/>
    </location>
    <ligand>
        <name>ATP</name>
        <dbReference type="ChEBI" id="CHEBI:30616"/>
    </ligand>
</feature>
<dbReference type="PRINTS" id="PR01042">
    <property type="entry name" value="TRNASYNTHASP"/>
</dbReference>
<keyword evidence="8 9" id="KW-0030">Aminoacyl-tRNA synthetase</keyword>
<evidence type="ECO:0000256" key="5">
    <source>
        <dbReference type="ARBA" id="ARBA00022741"/>
    </source>
</evidence>
<evidence type="ECO:0000256" key="4">
    <source>
        <dbReference type="ARBA" id="ARBA00022598"/>
    </source>
</evidence>
<dbReference type="GO" id="GO:0003723">
    <property type="term" value="F:RNA binding"/>
    <property type="evidence" value="ECO:0007669"/>
    <property type="project" value="TreeGrafter"/>
</dbReference>
<dbReference type="PANTHER" id="PTHR43450:SF1">
    <property type="entry name" value="ASPARTATE--TRNA LIGASE, CYTOPLASMIC"/>
    <property type="match status" value="1"/>
</dbReference>
<dbReference type="NCBIfam" id="NF003483">
    <property type="entry name" value="PRK05159.1"/>
    <property type="match status" value="1"/>
</dbReference>
<dbReference type="SUPFAM" id="SSF55681">
    <property type="entry name" value="Class II aaRS and biotin synthetases"/>
    <property type="match status" value="1"/>
</dbReference>
<dbReference type="InterPro" id="IPR004365">
    <property type="entry name" value="NA-bd_OB_tRNA"/>
</dbReference>
<comment type="catalytic activity">
    <reaction evidence="9">
        <text>tRNA(Asp) + L-aspartate + ATP = L-aspartyl-tRNA(Asp) + AMP + diphosphate</text>
        <dbReference type="Rhea" id="RHEA:19649"/>
        <dbReference type="Rhea" id="RHEA-COMP:9660"/>
        <dbReference type="Rhea" id="RHEA-COMP:9678"/>
        <dbReference type="ChEBI" id="CHEBI:29991"/>
        <dbReference type="ChEBI" id="CHEBI:30616"/>
        <dbReference type="ChEBI" id="CHEBI:33019"/>
        <dbReference type="ChEBI" id="CHEBI:78442"/>
        <dbReference type="ChEBI" id="CHEBI:78516"/>
        <dbReference type="ChEBI" id="CHEBI:456215"/>
        <dbReference type="EC" id="6.1.1.12"/>
    </reaction>
</comment>
<keyword evidence="3 9" id="KW-0963">Cytoplasm</keyword>
<dbReference type="AlphaFoldDB" id="A0A6V8SFW7"/>
<reference evidence="11 12" key="1">
    <citation type="submission" date="2020-07" db="EMBL/GenBank/DDBJ databases">
        <title>A new beta-1,3-glucan-decomposing anaerobic bacterium isolated from anoxic soil subjected to biological soil disinfestation.</title>
        <authorList>
            <person name="Ueki A."/>
            <person name="Tonouchi A."/>
        </authorList>
    </citation>
    <scope>NUCLEOTIDE SEQUENCE [LARGE SCALE GENOMIC DNA]</scope>
    <source>
        <strain evidence="11 12">TW1</strain>
    </source>
</reference>
<dbReference type="Pfam" id="PF01336">
    <property type="entry name" value="tRNA_anti-codon"/>
    <property type="match status" value="1"/>
</dbReference>
<dbReference type="Proteomes" id="UP000580568">
    <property type="component" value="Unassembled WGS sequence"/>
</dbReference>
<accession>A0A6V8SFW7</accession>
<dbReference type="InterPro" id="IPR002312">
    <property type="entry name" value="Asp/Asn-tRNA-synth_IIb"/>
</dbReference>
<feature type="binding site" evidence="9">
    <location>
        <begin position="205"/>
        <end position="207"/>
    </location>
    <ligand>
        <name>ATP</name>
        <dbReference type="ChEBI" id="CHEBI:30616"/>
    </ligand>
</feature>
<comment type="subcellular location">
    <subcellularLocation>
        <location evidence="1 9">Cytoplasm</location>
    </subcellularLocation>
</comment>
<evidence type="ECO:0000313" key="12">
    <source>
        <dbReference type="Proteomes" id="UP000580568"/>
    </source>
</evidence>
<dbReference type="NCBIfam" id="TIGR00458">
    <property type="entry name" value="aspS_nondisc"/>
    <property type="match status" value="1"/>
</dbReference>
<feature type="binding site" evidence="9">
    <location>
        <position position="205"/>
    </location>
    <ligand>
        <name>L-aspartate</name>
        <dbReference type="ChEBI" id="CHEBI:29991"/>
    </ligand>
</feature>
<comment type="function">
    <text evidence="9">Catalyzes the attachment of L-aspartate to tRNA(Asp) in a two-step reaction: L-aspartate is first activated by ATP to form Asp-AMP and then transferred to the acceptor end of tRNA(Asp).</text>
</comment>
<protein>
    <recommendedName>
        <fullName evidence="9">Aspartate--tRNA ligase</fullName>
        <ecNumber evidence="9">6.1.1.12</ecNumber>
    </recommendedName>
    <alternativeName>
        <fullName evidence="9">Aspartyl-tRNA synthetase</fullName>
        <shortName evidence="9">AspRS</shortName>
    </alternativeName>
</protein>
<dbReference type="GO" id="GO:0005829">
    <property type="term" value="C:cytosol"/>
    <property type="evidence" value="ECO:0007669"/>
    <property type="project" value="TreeGrafter"/>
</dbReference>
<dbReference type="GO" id="GO:0005524">
    <property type="term" value="F:ATP binding"/>
    <property type="evidence" value="ECO:0007669"/>
    <property type="project" value="UniProtKB-UniRule"/>
</dbReference>
<feature type="binding site" evidence="9">
    <location>
        <position position="357"/>
    </location>
    <ligand>
        <name>L-aspartate</name>
        <dbReference type="ChEBI" id="CHEBI:29991"/>
    </ligand>
</feature>
<evidence type="ECO:0000256" key="1">
    <source>
        <dbReference type="ARBA" id="ARBA00004496"/>
    </source>
</evidence>
<keyword evidence="6 9" id="KW-0067">ATP-binding</keyword>
<dbReference type="SUPFAM" id="SSF50249">
    <property type="entry name" value="Nucleic acid-binding proteins"/>
    <property type="match status" value="1"/>
</dbReference>
<feature type="binding site" evidence="9">
    <location>
        <position position="350"/>
    </location>
    <ligand>
        <name>ATP</name>
        <dbReference type="ChEBI" id="CHEBI:30616"/>
    </ligand>
</feature>
<dbReference type="RefSeq" id="WP_183275629.1">
    <property type="nucleotide sequence ID" value="NZ_BLZR01000001.1"/>
</dbReference>
<keyword evidence="7 9" id="KW-0648">Protein biosynthesis</keyword>
<dbReference type="InterPro" id="IPR012340">
    <property type="entry name" value="NA-bd_OB-fold"/>
</dbReference>
<dbReference type="EMBL" id="BLZR01000001">
    <property type="protein sequence ID" value="GFP74038.1"/>
    <property type="molecule type" value="Genomic_DNA"/>
</dbReference>
<dbReference type="PROSITE" id="PS50862">
    <property type="entry name" value="AA_TRNA_LIGASE_II"/>
    <property type="match status" value="1"/>
</dbReference>
<dbReference type="GO" id="GO:0140096">
    <property type="term" value="F:catalytic activity, acting on a protein"/>
    <property type="evidence" value="ECO:0007669"/>
    <property type="project" value="UniProtKB-ARBA"/>
</dbReference>
<keyword evidence="5 9" id="KW-0547">Nucleotide-binding</keyword>
<name>A0A6V8SFW7_9CLOT</name>
<dbReference type="HAMAP" id="MF_02075">
    <property type="entry name" value="Asp_tRNA_synth_type2"/>
    <property type="match status" value="1"/>
</dbReference>
<keyword evidence="12" id="KW-1185">Reference proteome</keyword>
<evidence type="ECO:0000259" key="10">
    <source>
        <dbReference type="PROSITE" id="PS50862"/>
    </source>
</evidence>
<feature type="region of interest" description="Aspartate" evidence="9">
    <location>
        <begin position="183"/>
        <end position="186"/>
    </location>
</feature>
<sequence>MERKLINELKSGERVKIQGWLHKIRSLSKVSFLVIRDRTGMIQCVLENDKFEMQGIKLESILEIWGTVVEGKNSIRNIELQVEKVNVINLVEEELPITINSNKIESNLETQLNNRVLSLRNENNNYIFKVQAMLSQGFAEFLINEGFTQIYTPKLVAEGAEGGTALFKVNYFEKQAYLAQSPQFYKQMMVASGYERVFEIGHVYRAEEHNTSRHINEYVSMDLELGFIEDEQELINLETKMLQYILSKIESNFSNKFNMLGIQIPEIQEEIPQITLSEAIEILKIKYSRNDLTTDLDPSAEKQICEHAKKEFDSEFIFITDYPRSKRPMYTMPKGEFGTRSFDLLFRGVEITTGGQRIHEYSKLMENIKYKGLNPEDFNFYLDAFKYGMPPHGGLAIGLERLTAQLLGINNIREVTLFPRDRTRLKP</sequence>
<dbReference type="FunFam" id="3.30.930.10:FF:000038">
    <property type="entry name" value="Aspartate--tRNA ligase"/>
    <property type="match status" value="1"/>
</dbReference>
<keyword evidence="4 9" id="KW-0436">Ligase</keyword>
<evidence type="ECO:0000256" key="7">
    <source>
        <dbReference type="ARBA" id="ARBA00022917"/>
    </source>
</evidence>